<dbReference type="GO" id="GO:0009507">
    <property type="term" value="C:chloroplast"/>
    <property type="evidence" value="ECO:0007669"/>
    <property type="project" value="TreeGrafter"/>
</dbReference>
<protein>
    <recommendedName>
        <fullName evidence="1">Protein kinase domain-containing protein</fullName>
    </recommendedName>
</protein>
<accession>A0A7S3ECV9</accession>
<proteinExistence type="predicted"/>
<dbReference type="PROSITE" id="PS50011">
    <property type="entry name" value="PROTEIN_KINASE_DOM"/>
    <property type="match status" value="1"/>
</dbReference>
<dbReference type="Gene3D" id="1.10.510.10">
    <property type="entry name" value="Transferase(Phosphotransferase) domain 1"/>
    <property type="match status" value="1"/>
</dbReference>
<reference evidence="2" key="1">
    <citation type="submission" date="2021-01" db="EMBL/GenBank/DDBJ databases">
        <authorList>
            <person name="Corre E."/>
            <person name="Pelletier E."/>
            <person name="Niang G."/>
            <person name="Scheremetjew M."/>
            <person name="Finn R."/>
            <person name="Kale V."/>
            <person name="Holt S."/>
            <person name="Cochrane G."/>
            <person name="Meng A."/>
            <person name="Brown T."/>
            <person name="Cohen L."/>
        </authorList>
    </citation>
    <scope>NUCLEOTIDE SEQUENCE</scope>
    <source>
        <strain evidence="2">CCMP 769</strain>
    </source>
</reference>
<feature type="domain" description="Protein kinase" evidence="1">
    <location>
        <begin position="48"/>
        <end position="402"/>
    </location>
</feature>
<gene>
    <name evidence="2" type="ORF">RMAR00112_LOCUS13772</name>
</gene>
<dbReference type="PANTHER" id="PTHR36796">
    <property type="entry name" value="PROTEIN KINASE SUPERFAMILY PROTEIN"/>
    <property type="match status" value="1"/>
</dbReference>
<dbReference type="InterPro" id="IPR000719">
    <property type="entry name" value="Prot_kinase_dom"/>
</dbReference>
<evidence type="ECO:0000259" key="1">
    <source>
        <dbReference type="PROSITE" id="PS50011"/>
    </source>
</evidence>
<dbReference type="EMBL" id="HBHW01017822">
    <property type="protein sequence ID" value="CAE0045797.1"/>
    <property type="molecule type" value="Transcribed_RNA"/>
</dbReference>
<dbReference type="AlphaFoldDB" id="A0A7S3ECV9"/>
<organism evidence="2">
    <name type="scientific">Rhodosorus marinus</name>
    <dbReference type="NCBI Taxonomy" id="101924"/>
    <lineage>
        <taxon>Eukaryota</taxon>
        <taxon>Rhodophyta</taxon>
        <taxon>Stylonematophyceae</taxon>
        <taxon>Stylonematales</taxon>
        <taxon>Stylonemataceae</taxon>
        <taxon>Rhodosorus</taxon>
    </lineage>
</organism>
<dbReference type="Pfam" id="PF00069">
    <property type="entry name" value="Pkinase"/>
    <property type="match status" value="1"/>
</dbReference>
<name>A0A7S3ECV9_9RHOD</name>
<dbReference type="PANTHER" id="PTHR36796:SF1">
    <property type="entry name" value="PROTEIN KINASE SUPERFAMILY PROTEIN"/>
    <property type="match status" value="1"/>
</dbReference>
<dbReference type="GO" id="GO:0004672">
    <property type="term" value="F:protein kinase activity"/>
    <property type="evidence" value="ECO:0007669"/>
    <property type="project" value="InterPro"/>
</dbReference>
<dbReference type="GO" id="GO:0005524">
    <property type="term" value="F:ATP binding"/>
    <property type="evidence" value="ECO:0007669"/>
    <property type="project" value="InterPro"/>
</dbReference>
<evidence type="ECO:0000313" key="2">
    <source>
        <dbReference type="EMBL" id="CAE0045797.1"/>
    </source>
</evidence>
<dbReference type="SUPFAM" id="SSF56112">
    <property type="entry name" value="Protein kinase-like (PK-like)"/>
    <property type="match status" value="1"/>
</dbReference>
<sequence>MAHLLESRLELGGRLDSRSCFIGSGLVVRRNSRRTVCHVGIGFTASDFEILRQVGQQGYYEVTEWEYYERRDPTEPRRTIETSKPAIRLYDGKILSGPLRNTRVMLKEFLEPAYEIGIREAEVYKGLLDIENQREMPISELLGSFCGDHTFQKPEFELAWRRSFPRAGDPPRKGSPWLVFTWEGNLTTSGFASFEQPVNFTDRFFPAKKVERRRQYLRKVMALALEAVAFLHSRGFIHRSLGPASLSVNTLDENLVNLLDLKIRDFGFGSSVSLLEDKEVKKARESGASSPTEVSRYFFADDIYALGYAFMEIIFGSLSESGPGPQTTQEAFKRLFEDVYERNVANLREYISADENYSEAVQFLDQDSFAGWNLISAMLSSLKDINRQSAPMASELLVSSFLKL</sequence>
<dbReference type="InterPro" id="IPR011009">
    <property type="entry name" value="Kinase-like_dom_sf"/>
</dbReference>